<reference evidence="1" key="1">
    <citation type="submission" date="2020-10" db="EMBL/GenBank/DDBJ databases">
        <authorList>
            <person name="Castelo-Branco R."/>
            <person name="Eusebio N."/>
            <person name="Adriana R."/>
            <person name="Vieira A."/>
            <person name="Brugerolle De Fraissinette N."/>
            <person name="Rezende De Castro R."/>
            <person name="Schneider M.P."/>
            <person name="Vasconcelos V."/>
            <person name="Leao P.N."/>
        </authorList>
    </citation>
    <scope>NUCLEOTIDE SEQUENCE</scope>
    <source>
        <strain evidence="1">LEGE 07310</strain>
    </source>
</reference>
<comment type="caution">
    <text evidence="1">The sequence shown here is derived from an EMBL/GenBank/DDBJ whole genome shotgun (WGS) entry which is preliminary data.</text>
</comment>
<dbReference type="EMBL" id="JADEXG010000021">
    <property type="protein sequence ID" value="MBE9077767.1"/>
    <property type="molecule type" value="Genomic_DNA"/>
</dbReference>
<protein>
    <submittedName>
        <fullName evidence="1">Uncharacterized protein</fullName>
    </submittedName>
</protein>
<dbReference type="AlphaFoldDB" id="A0A8J7DBI3"/>
<accession>A0A8J7DBI3</accession>
<dbReference type="RefSeq" id="WP_193906880.1">
    <property type="nucleotide sequence ID" value="NZ_JADEXG010000021.1"/>
</dbReference>
<organism evidence="1 2">
    <name type="scientific">Vasconcelosia minhoensis LEGE 07310</name>
    <dbReference type="NCBI Taxonomy" id="915328"/>
    <lineage>
        <taxon>Bacteria</taxon>
        <taxon>Bacillati</taxon>
        <taxon>Cyanobacteriota</taxon>
        <taxon>Cyanophyceae</taxon>
        <taxon>Nodosilineales</taxon>
        <taxon>Cymatolegaceae</taxon>
        <taxon>Vasconcelosia</taxon>
        <taxon>Vasconcelosia minhoensis</taxon>
    </lineage>
</organism>
<evidence type="ECO:0000313" key="2">
    <source>
        <dbReference type="Proteomes" id="UP000636505"/>
    </source>
</evidence>
<evidence type="ECO:0000313" key="1">
    <source>
        <dbReference type="EMBL" id="MBE9077767.1"/>
    </source>
</evidence>
<dbReference type="Proteomes" id="UP000636505">
    <property type="component" value="Unassembled WGS sequence"/>
</dbReference>
<proteinExistence type="predicted"/>
<keyword evidence="2" id="KW-1185">Reference proteome</keyword>
<sequence length="93" mass="10380">MVAQDQSAQVGSLDSFRNANHRVCSEPQSEDGRMRGLCFLFRKQGDEIVGQFFEPYSERGICVHGIAHDSEVGGFAGQRIFSQTPDPQVDEKF</sequence>
<name>A0A8J7DBI3_9CYAN</name>
<gene>
    <name evidence="1" type="ORF">IQ241_10755</name>
</gene>